<dbReference type="RefSeq" id="WP_344449801.1">
    <property type="nucleotide sequence ID" value="NZ_BAAATZ010000006.1"/>
</dbReference>
<feature type="compositionally biased region" description="Polar residues" evidence="1">
    <location>
        <begin position="67"/>
        <end position="76"/>
    </location>
</feature>
<dbReference type="InterPro" id="IPR025557">
    <property type="entry name" value="DUF4282"/>
</dbReference>
<proteinExistence type="predicted"/>
<keyword evidence="2" id="KW-0812">Transmembrane</keyword>
<dbReference type="Pfam" id="PF14110">
    <property type="entry name" value="DUF4282"/>
    <property type="match status" value="1"/>
</dbReference>
<feature type="transmembrane region" description="Helical" evidence="2">
    <location>
        <begin position="127"/>
        <end position="148"/>
    </location>
</feature>
<evidence type="ECO:0000313" key="3">
    <source>
        <dbReference type="EMBL" id="GAA2723304.1"/>
    </source>
</evidence>
<evidence type="ECO:0000313" key="4">
    <source>
        <dbReference type="Proteomes" id="UP001501842"/>
    </source>
</evidence>
<name>A0ABP6GIG1_9ACTN</name>
<keyword evidence="2" id="KW-0472">Membrane</keyword>
<keyword evidence="4" id="KW-1185">Reference proteome</keyword>
<dbReference type="Proteomes" id="UP001501842">
    <property type="component" value="Unassembled WGS sequence"/>
</dbReference>
<organism evidence="3 4">
    <name type="scientific">Actinocorallia aurantiaca</name>
    <dbReference type="NCBI Taxonomy" id="46204"/>
    <lineage>
        <taxon>Bacteria</taxon>
        <taxon>Bacillati</taxon>
        <taxon>Actinomycetota</taxon>
        <taxon>Actinomycetes</taxon>
        <taxon>Streptosporangiales</taxon>
        <taxon>Thermomonosporaceae</taxon>
        <taxon>Actinocorallia</taxon>
    </lineage>
</organism>
<feature type="region of interest" description="Disordered" evidence="1">
    <location>
        <begin position="1"/>
        <end position="101"/>
    </location>
</feature>
<protein>
    <recommendedName>
        <fullName evidence="5">DUF4282 domain-containing protein</fullName>
    </recommendedName>
</protein>
<evidence type="ECO:0008006" key="5">
    <source>
        <dbReference type="Google" id="ProtNLM"/>
    </source>
</evidence>
<evidence type="ECO:0000256" key="2">
    <source>
        <dbReference type="SAM" id="Phobius"/>
    </source>
</evidence>
<gene>
    <name evidence="3" type="ORF">GCM10010439_18240</name>
</gene>
<reference evidence="4" key="1">
    <citation type="journal article" date="2019" name="Int. J. Syst. Evol. Microbiol.">
        <title>The Global Catalogue of Microorganisms (GCM) 10K type strain sequencing project: providing services to taxonomists for standard genome sequencing and annotation.</title>
        <authorList>
            <consortium name="The Broad Institute Genomics Platform"/>
            <consortium name="The Broad Institute Genome Sequencing Center for Infectious Disease"/>
            <person name="Wu L."/>
            <person name="Ma J."/>
        </authorList>
    </citation>
    <scope>NUCLEOTIDE SEQUENCE [LARGE SCALE GENOMIC DNA]</scope>
    <source>
        <strain evidence="4">JCM 8201</strain>
    </source>
</reference>
<accession>A0ABP6GIG1</accession>
<feature type="transmembrane region" description="Helical" evidence="2">
    <location>
        <begin position="163"/>
        <end position="186"/>
    </location>
</feature>
<comment type="caution">
    <text evidence="3">The sequence shown here is derived from an EMBL/GenBank/DDBJ whole genome shotgun (WGS) entry which is preliminary data.</text>
</comment>
<sequence length="209" mass="23448">MTTPSEQPRFNPQQYGYGPNQPPEQQGRPGPQNPPGQQGQPGQQARPQNPPQQWQPGPQHTGPQQALPPQSHTGPQQALPPQDRQRPQSPPPGQSQGHPVVRKKGFFGALLDTKFDAMVTPMLIRGFYLLSLAVITLISVFLFLGIWGLDGNNPYDEGDSDKFFYVALVVAPLFWLFQVLFVRMALEFVINQFKITEELQKIRRNTTGR</sequence>
<evidence type="ECO:0000256" key="1">
    <source>
        <dbReference type="SAM" id="MobiDB-lite"/>
    </source>
</evidence>
<feature type="compositionally biased region" description="Polar residues" evidence="1">
    <location>
        <begin position="1"/>
        <end position="10"/>
    </location>
</feature>
<feature type="compositionally biased region" description="Low complexity" evidence="1">
    <location>
        <begin position="11"/>
        <end position="65"/>
    </location>
</feature>
<dbReference type="EMBL" id="BAAATZ010000006">
    <property type="protein sequence ID" value="GAA2723304.1"/>
    <property type="molecule type" value="Genomic_DNA"/>
</dbReference>
<keyword evidence="2" id="KW-1133">Transmembrane helix</keyword>